<dbReference type="AlphaFoldDB" id="C1LVU3"/>
<sequence>MINISYKLFAVVLVIITIFYMMDYALGKDCYALLSCYKWCDENFLTGKLKNIGSYPADHKFCLRWCRELILVK</sequence>
<dbReference type="EMBL" id="FN323115">
    <property type="protein sequence ID" value="CAX78839.1"/>
    <property type="molecule type" value="mRNA"/>
</dbReference>
<evidence type="ECO:0000313" key="1">
    <source>
        <dbReference type="EMBL" id="CAX78821.1"/>
    </source>
</evidence>
<dbReference type="EMBL" id="FN323097">
    <property type="protein sequence ID" value="CAX78821.1"/>
    <property type="molecule type" value="mRNA"/>
</dbReference>
<dbReference type="EMBL" id="FN323112">
    <property type="protein sequence ID" value="CAX78836.1"/>
    <property type="molecule type" value="mRNA"/>
</dbReference>
<dbReference type="EMBL" id="FN323114">
    <property type="protein sequence ID" value="CAX78838.1"/>
    <property type="molecule type" value="mRNA"/>
</dbReference>
<dbReference type="EMBL" id="FN323111">
    <property type="protein sequence ID" value="CAX78835.1"/>
    <property type="molecule type" value="mRNA"/>
</dbReference>
<proteinExistence type="evidence at transcript level"/>
<reference evidence="1" key="1">
    <citation type="journal article" date="2009" name="Nature">
        <title>The Schistosoma japonicum genome reveals features of host-parasite interplay.</title>
        <authorList>
            <person name="Liu F."/>
            <person name="Zhou Y."/>
            <person name="Wang Z.Q."/>
            <person name="Lu G."/>
            <person name="Zheng H."/>
            <person name="Brindley P.J."/>
            <person name="McManus D.P."/>
            <person name="Blair D."/>
            <person name="Zhang Q.H."/>
            <person name="Zhong Y."/>
            <person name="Wang S."/>
            <person name="Han Z.G."/>
            <person name="Chen Z."/>
        </authorList>
    </citation>
    <scope>NUCLEOTIDE SEQUENCE</scope>
    <source>
        <strain evidence="1">Anhui</strain>
    </source>
</reference>
<reference evidence="1" key="2">
    <citation type="submission" date="2009-03" db="EMBL/GenBank/DDBJ databases">
        <authorList>
            <person name="Gang L."/>
        </authorList>
    </citation>
    <scope>NUCLEOTIDE SEQUENCE</scope>
    <source>
        <strain evidence="1">Anhui</strain>
    </source>
</reference>
<protein>
    <submittedName>
        <fullName evidence="1">Hypotheticial protein</fullName>
    </submittedName>
</protein>
<dbReference type="EMBL" id="FN323109">
    <property type="protein sequence ID" value="CAX78833.1"/>
    <property type="molecule type" value="mRNA"/>
</dbReference>
<name>C1LVU3_SCHJA</name>
<accession>C1LVU3</accession>
<organism evidence="1">
    <name type="scientific">Schistosoma japonicum</name>
    <name type="common">Blood fluke</name>
    <dbReference type="NCBI Taxonomy" id="6182"/>
    <lineage>
        <taxon>Eukaryota</taxon>
        <taxon>Metazoa</taxon>
        <taxon>Spiralia</taxon>
        <taxon>Lophotrochozoa</taxon>
        <taxon>Platyhelminthes</taxon>
        <taxon>Trematoda</taxon>
        <taxon>Digenea</taxon>
        <taxon>Strigeidida</taxon>
        <taxon>Schistosomatoidea</taxon>
        <taxon>Schistosomatidae</taxon>
        <taxon>Schistosoma</taxon>
    </lineage>
</organism>